<evidence type="ECO:0000313" key="2">
    <source>
        <dbReference type="Proteomes" id="UP001595791"/>
    </source>
</evidence>
<accession>A0ABV8MNH6</accession>
<evidence type="ECO:0000313" key="1">
    <source>
        <dbReference type="EMBL" id="MFC4158587.1"/>
    </source>
</evidence>
<comment type="caution">
    <text evidence="1">The sequence shown here is derived from an EMBL/GenBank/DDBJ whole genome shotgun (WGS) entry which is preliminary data.</text>
</comment>
<keyword evidence="2" id="KW-1185">Reference proteome</keyword>
<name>A0ABV8MNH6_9NEIS</name>
<dbReference type="Proteomes" id="UP001595791">
    <property type="component" value="Unassembled WGS sequence"/>
</dbReference>
<dbReference type="RefSeq" id="WP_378161422.1">
    <property type="nucleotide sequence ID" value="NZ_JBHSBU010000001.1"/>
</dbReference>
<organism evidence="1 2">
    <name type="scientific">Chitinimonas lacunae</name>
    <dbReference type="NCBI Taxonomy" id="1963018"/>
    <lineage>
        <taxon>Bacteria</taxon>
        <taxon>Pseudomonadati</taxon>
        <taxon>Pseudomonadota</taxon>
        <taxon>Betaproteobacteria</taxon>
        <taxon>Neisseriales</taxon>
        <taxon>Chitinibacteraceae</taxon>
        <taxon>Chitinimonas</taxon>
    </lineage>
</organism>
<proteinExistence type="predicted"/>
<reference evidence="2" key="1">
    <citation type="journal article" date="2019" name="Int. J. Syst. Evol. Microbiol.">
        <title>The Global Catalogue of Microorganisms (GCM) 10K type strain sequencing project: providing services to taxonomists for standard genome sequencing and annotation.</title>
        <authorList>
            <consortium name="The Broad Institute Genomics Platform"/>
            <consortium name="The Broad Institute Genome Sequencing Center for Infectious Disease"/>
            <person name="Wu L."/>
            <person name="Ma J."/>
        </authorList>
    </citation>
    <scope>NUCLEOTIDE SEQUENCE [LARGE SCALE GENOMIC DNA]</scope>
    <source>
        <strain evidence="2">LMG 29894</strain>
    </source>
</reference>
<sequence>MYLAALALTAALAAEPATPPASPARQAASDTSLTLDEAATRYRSLRVVPGRFSGGKWEDTVDRWLGEKHRAMNRLADSLGQPGTPVAELRRLMAEPDRIVQRQQADYSELLTRLPKLTAADELWIYRWRGDHDFLVFAVERDQVKAVQWYLAGE</sequence>
<protein>
    <submittedName>
        <fullName evidence="1">Uncharacterized protein</fullName>
    </submittedName>
</protein>
<dbReference type="EMBL" id="JBHSBU010000001">
    <property type="protein sequence ID" value="MFC4158587.1"/>
    <property type="molecule type" value="Genomic_DNA"/>
</dbReference>
<gene>
    <name evidence="1" type="ORF">ACFOW7_04340</name>
</gene>